<reference evidence="7" key="1">
    <citation type="submission" date="2020-11" db="EMBL/GenBank/DDBJ databases">
        <authorList>
            <person name="Tran Van P."/>
        </authorList>
    </citation>
    <scope>NUCLEOTIDE SEQUENCE</scope>
</reference>
<feature type="compositionally biased region" description="Low complexity" evidence="6">
    <location>
        <begin position="122"/>
        <end position="145"/>
    </location>
</feature>
<organism evidence="7">
    <name type="scientific">Cyprideis torosa</name>
    <dbReference type="NCBI Taxonomy" id="163714"/>
    <lineage>
        <taxon>Eukaryota</taxon>
        <taxon>Metazoa</taxon>
        <taxon>Ecdysozoa</taxon>
        <taxon>Arthropoda</taxon>
        <taxon>Crustacea</taxon>
        <taxon>Oligostraca</taxon>
        <taxon>Ostracoda</taxon>
        <taxon>Podocopa</taxon>
        <taxon>Podocopida</taxon>
        <taxon>Cytherocopina</taxon>
        <taxon>Cytheroidea</taxon>
        <taxon>Cytherideidae</taxon>
        <taxon>Cyprideis</taxon>
    </lineage>
</organism>
<comment type="subcellular location">
    <subcellularLocation>
        <location evidence="2">Cytoplasm</location>
    </subcellularLocation>
    <subcellularLocation>
        <location evidence="1">Nucleus</location>
    </subcellularLocation>
</comment>
<accession>A0A7R8ZUR2</accession>
<dbReference type="PANTHER" id="PTHR12493">
    <property type="entry name" value="CUE DOMAIN CONTAINING 2"/>
    <property type="match status" value="1"/>
</dbReference>
<evidence type="ECO:0000313" key="7">
    <source>
        <dbReference type="EMBL" id="CAD7232362.1"/>
    </source>
</evidence>
<dbReference type="AlphaFoldDB" id="A0A7R8ZUR2"/>
<sequence>MEANQISPEELIKHSLMRFVRTVAPPEEDVNELVDDVLLLYVSGVVEEIQDDCFDMDAFLEVMAGHLPGLKDEERAVMWIQDLSKELGQLRREKEKLNGTRPNATEDLLADSFREVRLRTVSSSSSSGTGLEPGSSSGVSSAGSSTEADDVAVDPEALDALRELFPPGVYSEGDLCRVLKMAAQRVLLASPENGSASTTVDAVVGKAAQLLLDGTLGEENGLHSLVPRPPAPVSVRPMHKPKIDDRALREQILAKYSYIDAEEDSRQHRPPPLKYEGKKLIRYRDNQVVTVKGEKYTEIKRPKDAAKDEGADLKKTYINLKPARQYRFH</sequence>
<name>A0A7R8ZUR2_9CRUS</name>
<evidence type="ECO:0000256" key="6">
    <source>
        <dbReference type="SAM" id="MobiDB-lite"/>
    </source>
</evidence>
<keyword evidence="4" id="KW-0833">Ubl conjugation pathway</keyword>
<evidence type="ECO:0000256" key="1">
    <source>
        <dbReference type="ARBA" id="ARBA00004123"/>
    </source>
</evidence>
<feature type="region of interest" description="Disordered" evidence="6">
    <location>
        <begin position="121"/>
        <end position="150"/>
    </location>
</feature>
<dbReference type="OrthoDB" id="10060331at2759"/>
<evidence type="ECO:0000256" key="3">
    <source>
        <dbReference type="ARBA" id="ARBA00022490"/>
    </source>
</evidence>
<dbReference type="PANTHER" id="PTHR12493:SF0">
    <property type="entry name" value="CUE DOMAIN-CONTAINING PROTEIN 2"/>
    <property type="match status" value="1"/>
</dbReference>
<keyword evidence="3" id="KW-0963">Cytoplasm</keyword>
<evidence type="ECO:0000256" key="5">
    <source>
        <dbReference type="ARBA" id="ARBA00023242"/>
    </source>
</evidence>
<protein>
    <submittedName>
        <fullName evidence="7">Uncharacterized protein</fullName>
    </submittedName>
</protein>
<dbReference type="EMBL" id="OB664572">
    <property type="protein sequence ID" value="CAD7232362.1"/>
    <property type="molecule type" value="Genomic_DNA"/>
</dbReference>
<evidence type="ECO:0000256" key="2">
    <source>
        <dbReference type="ARBA" id="ARBA00004496"/>
    </source>
</evidence>
<proteinExistence type="predicted"/>
<dbReference type="GO" id="GO:0005737">
    <property type="term" value="C:cytoplasm"/>
    <property type="evidence" value="ECO:0007669"/>
    <property type="project" value="UniProtKB-SubCell"/>
</dbReference>
<dbReference type="GO" id="GO:0005634">
    <property type="term" value="C:nucleus"/>
    <property type="evidence" value="ECO:0007669"/>
    <property type="project" value="UniProtKB-SubCell"/>
</dbReference>
<keyword evidence="5" id="KW-0539">Nucleus</keyword>
<evidence type="ECO:0000256" key="4">
    <source>
        <dbReference type="ARBA" id="ARBA00022786"/>
    </source>
</evidence>
<gene>
    <name evidence="7" type="ORF">CTOB1V02_LOCUS10198</name>
</gene>